<dbReference type="EMBL" id="BMAU01021343">
    <property type="protein sequence ID" value="GFY17068.1"/>
    <property type="molecule type" value="Genomic_DNA"/>
</dbReference>
<protein>
    <submittedName>
        <fullName evidence="2">Uncharacterized protein</fullName>
    </submittedName>
</protein>
<evidence type="ECO:0000313" key="2">
    <source>
        <dbReference type="EMBL" id="GFY17068.1"/>
    </source>
</evidence>
<dbReference type="Proteomes" id="UP000887159">
    <property type="component" value="Unassembled WGS sequence"/>
</dbReference>
<reference evidence="2" key="1">
    <citation type="submission" date="2020-08" db="EMBL/GenBank/DDBJ databases">
        <title>Multicomponent nature underlies the extraordinary mechanical properties of spider dragline silk.</title>
        <authorList>
            <person name="Kono N."/>
            <person name="Nakamura H."/>
            <person name="Mori M."/>
            <person name="Yoshida Y."/>
            <person name="Ohtoshi R."/>
            <person name="Malay A.D."/>
            <person name="Moran D.A.P."/>
            <person name="Tomita M."/>
            <person name="Numata K."/>
            <person name="Arakawa K."/>
        </authorList>
    </citation>
    <scope>NUCLEOTIDE SEQUENCE</scope>
</reference>
<organism evidence="2 3">
    <name type="scientific">Trichonephila clavipes</name>
    <name type="common">Golden silk orbweaver</name>
    <name type="synonym">Nephila clavipes</name>
    <dbReference type="NCBI Taxonomy" id="2585209"/>
    <lineage>
        <taxon>Eukaryota</taxon>
        <taxon>Metazoa</taxon>
        <taxon>Ecdysozoa</taxon>
        <taxon>Arthropoda</taxon>
        <taxon>Chelicerata</taxon>
        <taxon>Arachnida</taxon>
        <taxon>Araneae</taxon>
        <taxon>Araneomorphae</taxon>
        <taxon>Entelegynae</taxon>
        <taxon>Araneoidea</taxon>
        <taxon>Nephilidae</taxon>
        <taxon>Trichonephila</taxon>
    </lineage>
</organism>
<feature type="compositionally biased region" description="Acidic residues" evidence="1">
    <location>
        <begin position="1"/>
        <end position="29"/>
    </location>
</feature>
<keyword evidence="3" id="KW-1185">Reference proteome</keyword>
<evidence type="ECO:0000256" key="1">
    <source>
        <dbReference type="SAM" id="MobiDB-lite"/>
    </source>
</evidence>
<gene>
    <name evidence="2" type="primary">NCL1_27288</name>
    <name evidence="2" type="ORF">TNCV_1088441</name>
</gene>
<comment type="caution">
    <text evidence="2">The sequence shown here is derived from an EMBL/GenBank/DDBJ whole genome shotgun (WGS) entry which is preliminary data.</text>
</comment>
<feature type="region of interest" description="Disordered" evidence="1">
    <location>
        <begin position="1"/>
        <end position="41"/>
    </location>
</feature>
<dbReference type="AlphaFoldDB" id="A0A8X6SSV7"/>
<name>A0A8X6SSV7_TRICX</name>
<evidence type="ECO:0000313" key="3">
    <source>
        <dbReference type="Proteomes" id="UP000887159"/>
    </source>
</evidence>
<accession>A0A8X6SSV7</accession>
<sequence>MLNDDEIVTSVQEEFDPVDDETDEDEDNNNNESSKGPSNADAFSALETAMEWYEQQSECSPTQLLLLKRIRDIEA</sequence>
<proteinExistence type="predicted"/>